<protein>
    <submittedName>
        <fullName evidence="2">Uncharacterized protein</fullName>
    </submittedName>
</protein>
<dbReference type="EMBL" id="JOWA01000099">
    <property type="protein sequence ID" value="KEZ42732.1"/>
    <property type="molecule type" value="Genomic_DNA"/>
</dbReference>
<dbReference type="AlphaFoldDB" id="A0A084G5X0"/>
<dbReference type="HOGENOM" id="CLU_549988_0_0_1"/>
<evidence type="ECO:0000313" key="3">
    <source>
        <dbReference type="Proteomes" id="UP000028545"/>
    </source>
</evidence>
<dbReference type="RefSeq" id="XP_016642531.1">
    <property type="nucleotide sequence ID" value="XM_016788215.1"/>
</dbReference>
<feature type="compositionally biased region" description="Polar residues" evidence="1">
    <location>
        <begin position="18"/>
        <end position="36"/>
    </location>
</feature>
<dbReference type="GeneID" id="27725082"/>
<feature type="compositionally biased region" description="Low complexity" evidence="1">
    <location>
        <begin position="119"/>
        <end position="134"/>
    </location>
</feature>
<feature type="compositionally biased region" description="Polar residues" evidence="1">
    <location>
        <begin position="106"/>
        <end position="118"/>
    </location>
</feature>
<accession>A0A084G5X0</accession>
<proteinExistence type="predicted"/>
<dbReference type="Proteomes" id="UP000028545">
    <property type="component" value="Unassembled WGS sequence"/>
</dbReference>
<feature type="compositionally biased region" description="Low complexity" evidence="1">
    <location>
        <begin position="69"/>
        <end position="78"/>
    </location>
</feature>
<sequence length="496" mass="54401">MDKSSYPGQASKPKKWQRTASDLSPAIKTNSDSTAGGESITKLVKKVSRSFSAKTTNLFKKSSGRSSEDSSSSVSGSSQKGGAGCFTTESFEQTVPDDYSLAPRPTASSEDGLSSVRFSTCPSKSSSQRSRNISGMLRTCRKRLSIGSLRDSLDEMGNPEKKKRTSPIVAHSSSGAPRLGALSYEGAGPDGEDSMFTFRNDLDRAMNEITERGKMADYVRAKDSPNPFRYSKNLAVRGKPLTFNRATNVLGNIVNQKPRSISQNELVICKNSENAFKDFDFGIRSEFTSRASSYGKLTTISSGGRGASEDKVQKAFNERNEILESAKKELAKSSPQTAKFVGQVRDLPLEARDRNLTVPGGIGTRVKLSYPWIQFTNGRLEVFETREAALGSIKYEVHAINDLAFYNVDTKTYFLQPPCYFIDSEYAEVGYLRGLELVSLSYEAGTTRHNAAADAADPNVPIAGRPYLVMYMDEENDYVIVDVRDDSMSINDLIGF</sequence>
<keyword evidence="3" id="KW-1185">Reference proteome</keyword>
<feature type="region of interest" description="Disordered" evidence="1">
    <location>
        <begin position="1"/>
        <end position="40"/>
    </location>
</feature>
<evidence type="ECO:0000313" key="2">
    <source>
        <dbReference type="EMBL" id="KEZ42732.1"/>
    </source>
</evidence>
<dbReference type="OrthoDB" id="10497240at2759"/>
<gene>
    <name evidence="2" type="ORF">SAPIO_CDS6010</name>
</gene>
<evidence type="ECO:0000256" key="1">
    <source>
        <dbReference type="SAM" id="MobiDB-lite"/>
    </source>
</evidence>
<comment type="caution">
    <text evidence="2">The sequence shown here is derived from an EMBL/GenBank/DDBJ whole genome shotgun (WGS) entry which is preliminary data.</text>
</comment>
<dbReference type="VEuPathDB" id="FungiDB:SAPIO_CDS6010"/>
<feature type="region of interest" description="Disordered" evidence="1">
    <location>
        <begin position="151"/>
        <end position="179"/>
    </location>
</feature>
<reference evidence="2 3" key="1">
    <citation type="journal article" date="2014" name="Genome Announc.">
        <title>Draft genome sequence of the pathogenic fungus Scedosporium apiospermum.</title>
        <authorList>
            <person name="Vandeputte P."/>
            <person name="Ghamrawi S."/>
            <person name="Rechenmann M."/>
            <person name="Iltis A."/>
            <person name="Giraud S."/>
            <person name="Fleury M."/>
            <person name="Thornton C."/>
            <person name="Delhaes L."/>
            <person name="Meyer W."/>
            <person name="Papon N."/>
            <person name="Bouchara J.P."/>
        </authorList>
    </citation>
    <scope>NUCLEOTIDE SEQUENCE [LARGE SCALE GENOMIC DNA]</scope>
    <source>
        <strain evidence="2 3">IHEM 14462</strain>
    </source>
</reference>
<organism evidence="2 3">
    <name type="scientific">Pseudallescheria apiosperma</name>
    <name type="common">Scedosporium apiospermum</name>
    <dbReference type="NCBI Taxonomy" id="563466"/>
    <lineage>
        <taxon>Eukaryota</taxon>
        <taxon>Fungi</taxon>
        <taxon>Dikarya</taxon>
        <taxon>Ascomycota</taxon>
        <taxon>Pezizomycotina</taxon>
        <taxon>Sordariomycetes</taxon>
        <taxon>Hypocreomycetidae</taxon>
        <taxon>Microascales</taxon>
        <taxon>Microascaceae</taxon>
        <taxon>Scedosporium</taxon>
    </lineage>
</organism>
<feature type="region of interest" description="Disordered" evidence="1">
    <location>
        <begin position="55"/>
        <end position="134"/>
    </location>
</feature>
<dbReference type="KEGG" id="sapo:SAPIO_CDS6010"/>
<name>A0A084G5X0_PSEDA</name>